<accession>A0A2N8PVA8</accession>
<dbReference type="AlphaFoldDB" id="A0A2N8PVA8"/>
<dbReference type="RefSeq" id="WP_016180329.1">
    <property type="nucleotide sequence ID" value="NZ_CAAKOC010000152.1"/>
</dbReference>
<dbReference type="Proteomes" id="UP000316316">
    <property type="component" value="Unassembled WGS sequence"/>
</dbReference>
<evidence type="ECO:0000259" key="5">
    <source>
        <dbReference type="Pfam" id="PF00551"/>
    </source>
</evidence>
<dbReference type="EMBL" id="RYZS01000001">
    <property type="protein sequence ID" value="RVU95222.1"/>
    <property type="molecule type" value="Genomic_DNA"/>
</dbReference>
<protein>
    <recommendedName>
        <fullName evidence="4">Phosphoribosylglycinamide formyltransferase</fullName>
        <ecNumber evidence="4">2.1.2.2</ecNumber>
    </recommendedName>
    <alternativeName>
        <fullName evidence="4">5'-phosphoribosylglycinamide transformylase</fullName>
    </alternativeName>
    <alternativeName>
        <fullName evidence="4">GAR transformylase</fullName>
        <shortName evidence="4">GART</shortName>
    </alternativeName>
</protein>
<comment type="catalytic activity">
    <reaction evidence="4">
        <text>N(1)-(5-phospho-beta-D-ribosyl)glycinamide + (6R)-10-formyltetrahydrofolate = N(2)-formyl-N(1)-(5-phospho-beta-D-ribosyl)glycinamide + (6S)-5,6,7,8-tetrahydrofolate + H(+)</text>
        <dbReference type="Rhea" id="RHEA:15053"/>
        <dbReference type="ChEBI" id="CHEBI:15378"/>
        <dbReference type="ChEBI" id="CHEBI:57453"/>
        <dbReference type="ChEBI" id="CHEBI:143788"/>
        <dbReference type="ChEBI" id="CHEBI:147286"/>
        <dbReference type="ChEBI" id="CHEBI:195366"/>
        <dbReference type="EC" id="2.1.2.2"/>
    </reaction>
</comment>
<dbReference type="SUPFAM" id="SSF53328">
    <property type="entry name" value="Formyltransferase"/>
    <property type="match status" value="1"/>
</dbReference>
<dbReference type="GO" id="GO:0006189">
    <property type="term" value="P:'de novo' IMP biosynthetic process"/>
    <property type="evidence" value="ECO:0007669"/>
    <property type="project" value="UniProtKB-UniRule"/>
</dbReference>
<dbReference type="FunFam" id="3.40.50.170:FF:000007">
    <property type="entry name" value="Phosphoribosylglycinamide formyltransferase"/>
    <property type="match status" value="1"/>
</dbReference>
<dbReference type="NCBIfam" id="TIGR00639">
    <property type="entry name" value="PurN"/>
    <property type="match status" value="1"/>
</dbReference>
<dbReference type="InterPro" id="IPR004607">
    <property type="entry name" value="GART"/>
</dbReference>
<dbReference type="InterPro" id="IPR002376">
    <property type="entry name" value="Formyl_transf_N"/>
</dbReference>
<feature type="site" description="Raises pKa of active site His" evidence="4">
    <location>
        <position position="144"/>
    </location>
</feature>
<comment type="function">
    <text evidence="4">Catalyzes the transfer of a formyl group from 10-formyltetrahydrofolate to 5-phospho-ribosyl-glycinamide (GAR), producing 5-phospho-ribosyl-N-formylglycinamide (FGAR) and tetrahydrofolate.</text>
</comment>
<sequence>MRIAVLASGNGSNFEVIAQAIKDKEIDAELVLLFSDHHDAYVLERGKKFGVPCESFELKEFSDKKNYEAALLELLKRYKAELVVLAGYMRIIGKELLEAFPNRIVNIHPALLPNFPGLHGIKDAYEAGVKETGVTIHFVDSGVDTGPIIAQGKVQVAESDRLEDLEKKIHQVEHQLYPQVLAEIVKEFHRDKE</sequence>
<evidence type="ECO:0000313" key="8">
    <source>
        <dbReference type="Proteomes" id="UP000288388"/>
    </source>
</evidence>
<evidence type="ECO:0000313" key="6">
    <source>
        <dbReference type="EMBL" id="RVU95222.1"/>
    </source>
</evidence>
<dbReference type="EMBL" id="PDXQ01000001">
    <property type="protein sequence ID" value="TRZ34060.1"/>
    <property type="molecule type" value="Genomic_DNA"/>
</dbReference>
<feature type="binding site" evidence="4">
    <location>
        <position position="106"/>
    </location>
    <ligand>
        <name>(6R)-10-formyltetrahydrofolate</name>
        <dbReference type="ChEBI" id="CHEBI:195366"/>
    </ligand>
</feature>
<comment type="similarity">
    <text evidence="4">Belongs to the GART family.</text>
</comment>
<comment type="caution">
    <text evidence="6">The sequence shown here is derived from an EMBL/GenBank/DDBJ whole genome shotgun (WGS) entry which is preliminary data.</text>
</comment>
<feature type="binding site" evidence="4">
    <location>
        <begin position="89"/>
        <end position="92"/>
    </location>
    <ligand>
        <name>(6R)-10-formyltetrahydrofolate</name>
        <dbReference type="ChEBI" id="CHEBI:195366"/>
    </ligand>
</feature>
<dbReference type="HAMAP" id="MF_01930">
    <property type="entry name" value="PurN"/>
    <property type="match status" value="1"/>
</dbReference>
<comment type="pathway">
    <text evidence="1 4">Purine metabolism; IMP biosynthesis via de novo pathway; N(2)-formyl-N(1)-(5-phospho-D-ribosyl)glycinamide from N(1)-(5-phospho-D-ribosyl)glycinamide (10-formyl THF route): step 1/1.</text>
</comment>
<dbReference type="Proteomes" id="UP000288388">
    <property type="component" value="Unassembled WGS sequence"/>
</dbReference>
<gene>
    <name evidence="4 6" type="primary">purN</name>
    <name evidence="7" type="ORF">AUF17_08150</name>
    <name evidence="6" type="ORF">EK398_10480</name>
</gene>
<reference evidence="6 8" key="2">
    <citation type="submission" date="2018-12" db="EMBL/GenBank/DDBJ databases">
        <title>A novel vanA-carrying plasmid in a clinical isolate of Enterococcus avium.</title>
        <authorList>
            <person name="Bernasconi O.J."/>
            <person name="Luzzaro F."/>
            <person name="Endimiani A."/>
        </authorList>
    </citation>
    <scope>NUCLEOTIDE SEQUENCE [LARGE SCALE GENOMIC DNA]</scope>
    <source>
        <strain evidence="6 8">LC0559/18</strain>
    </source>
</reference>
<dbReference type="GO" id="GO:0005829">
    <property type="term" value="C:cytosol"/>
    <property type="evidence" value="ECO:0007669"/>
    <property type="project" value="TreeGrafter"/>
</dbReference>
<evidence type="ECO:0000256" key="4">
    <source>
        <dbReference type="HAMAP-Rule" id="MF_01930"/>
    </source>
</evidence>
<feature type="domain" description="Formyl transferase N-terminal" evidence="5">
    <location>
        <begin position="1"/>
        <end position="181"/>
    </location>
</feature>
<feature type="binding site" evidence="4">
    <location>
        <position position="64"/>
    </location>
    <ligand>
        <name>(6R)-10-formyltetrahydrofolate</name>
        <dbReference type="ChEBI" id="CHEBI:195366"/>
    </ligand>
</feature>
<dbReference type="Pfam" id="PF00551">
    <property type="entry name" value="Formyl_trans_N"/>
    <property type="match status" value="1"/>
</dbReference>
<reference evidence="7 9" key="1">
    <citation type="submission" date="2017-10" db="EMBL/GenBank/DDBJ databases">
        <title>FDA dAtabase for Regulatory Grade micrObial Sequences (FDA-ARGOS): Supporting development and validation of Infectious Disease Dx tests.</title>
        <authorList>
            <person name="Campos J."/>
            <person name="Goldberg B."/>
            <person name="Tallon L.J."/>
            <person name="Sadzewicz L."/>
            <person name="Sengamalay N."/>
            <person name="Ott S."/>
            <person name="Godinez A."/>
            <person name="Nagaraj S."/>
            <person name="Vyas G."/>
            <person name="Aluvathingal J."/>
            <person name="Nadendla S."/>
            <person name="Geyer C."/>
            <person name="Nandy P."/>
            <person name="Hobson J."/>
            <person name="Sichtig H."/>
        </authorList>
    </citation>
    <scope>NUCLEOTIDE SEQUENCE [LARGE SCALE GENOMIC DNA]</scope>
    <source>
        <strain evidence="7 9">FDAARGOS_185</strain>
    </source>
</reference>
<organism evidence="6 8">
    <name type="scientific">Enterococcus avium</name>
    <name type="common">Streptococcus avium</name>
    <dbReference type="NCBI Taxonomy" id="33945"/>
    <lineage>
        <taxon>Bacteria</taxon>
        <taxon>Bacillati</taxon>
        <taxon>Bacillota</taxon>
        <taxon>Bacilli</taxon>
        <taxon>Lactobacillales</taxon>
        <taxon>Enterococcaceae</taxon>
        <taxon>Enterococcus</taxon>
    </lineage>
</organism>
<dbReference type="PANTHER" id="PTHR43369:SF2">
    <property type="entry name" value="PHOSPHORIBOSYLGLYCINAMIDE FORMYLTRANSFERASE"/>
    <property type="match status" value="1"/>
</dbReference>
<feature type="active site" description="Proton donor" evidence="4">
    <location>
        <position position="108"/>
    </location>
</feature>
<dbReference type="CDD" id="cd08645">
    <property type="entry name" value="FMT_core_GART"/>
    <property type="match status" value="1"/>
</dbReference>
<dbReference type="GO" id="GO:0004644">
    <property type="term" value="F:phosphoribosylglycinamide formyltransferase activity"/>
    <property type="evidence" value="ECO:0007669"/>
    <property type="project" value="UniProtKB-UniRule"/>
</dbReference>
<feature type="binding site" evidence="4">
    <location>
        <begin position="11"/>
        <end position="13"/>
    </location>
    <ligand>
        <name>N(1)-(5-phospho-beta-D-ribosyl)glycinamide</name>
        <dbReference type="ChEBI" id="CHEBI:143788"/>
    </ligand>
</feature>
<evidence type="ECO:0000313" key="7">
    <source>
        <dbReference type="EMBL" id="TRZ34060.1"/>
    </source>
</evidence>
<evidence type="ECO:0000256" key="1">
    <source>
        <dbReference type="ARBA" id="ARBA00005054"/>
    </source>
</evidence>
<dbReference type="GeneID" id="69567997"/>
<evidence type="ECO:0000256" key="3">
    <source>
        <dbReference type="ARBA" id="ARBA00022755"/>
    </source>
</evidence>
<keyword evidence="2 4" id="KW-0808">Transferase</keyword>
<dbReference type="Gene3D" id="3.40.50.170">
    <property type="entry name" value="Formyl transferase, N-terminal domain"/>
    <property type="match status" value="1"/>
</dbReference>
<keyword evidence="3 4" id="KW-0658">Purine biosynthesis</keyword>
<dbReference type="InterPro" id="IPR036477">
    <property type="entry name" value="Formyl_transf_N_sf"/>
</dbReference>
<proteinExistence type="inferred from homology"/>
<name>A0A2N8PVA8_ENTAV</name>
<evidence type="ECO:0000313" key="9">
    <source>
        <dbReference type="Proteomes" id="UP000316316"/>
    </source>
</evidence>
<dbReference type="EC" id="2.1.2.2" evidence="4"/>
<dbReference type="PANTHER" id="PTHR43369">
    <property type="entry name" value="PHOSPHORIBOSYLGLYCINAMIDE FORMYLTRANSFERASE"/>
    <property type="match status" value="1"/>
</dbReference>
<dbReference type="UniPathway" id="UPA00074">
    <property type="reaction ID" value="UER00126"/>
</dbReference>
<evidence type="ECO:0000256" key="2">
    <source>
        <dbReference type="ARBA" id="ARBA00022679"/>
    </source>
</evidence>